<evidence type="ECO:0000313" key="1">
    <source>
        <dbReference type="EMBL" id="AGZ54098.1"/>
    </source>
</evidence>
<dbReference type="Proteomes" id="UP000017786">
    <property type="component" value="Chromosome"/>
</dbReference>
<accession>U5WY24</accession>
<dbReference type="HOGENOM" id="CLU_3365964_0_0_11"/>
<organism evidence="1 2">
    <name type="scientific">Mycobacterium kansasii ATCC 12478</name>
    <dbReference type="NCBI Taxonomy" id="557599"/>
    <lineage>
        <taxon>Bacteria</taxon>
        <taxon>Bacillati</taxon>
        <taxon>Actinomycetota</taxon>
        <taxon>Actinomycetes</taxon>
        <taxon>Mycobacteriales</taxon>
        <taxon>Mycobacteriaceae</taxon>
        <taxon>Mycobacterium</taxon>
    </lineage>
</organism>
<proteinExistence type="predicted"/>
<reference evidence="1 2" key="1">
    <citation type="submission" date="2013-10" db="EMBL/GenBank/DDBJ databases">
        <title>Genome sequence of Mycobacterium kansasii.</title>
        <authorList>
            <consortium name="McGill University Mycobacterium genome consortium"/>
            <person name="Veyrier F.J."/>
            <person name="Behr M.A."/>
        </authorList>
    </citation>
    <scope>NUCLEOTIDE SEQUENCE [LARGE SCALE GENOMIC DNA]</scope>
    <source>
        <strain evidence="1 2">ATCC 12478</strain>
    </source>
</reference>
<protein>
    <submittedName>
        <fullName evidence="1">Uncharacterized protein</fullName>
    </submittedName>
</protein>
<dbReference type="AlphaFoldDB" id="U5WY24"/>
<name>U5WY24_MYCKA</name>
<sequence>MQPGPDLVGAIRAALAFVAHHQRPSGDNAGDTGQA</sequence>
<dbReference type="KEGG" id="mkn:MKAN_07925"/>
<evidence type="ECO:0000313" key="2">
    <source>
        <dbReference type="Proteomes" id="UP000017786"/>
    </source>
</evidence>
<gene>
    <name evidence="1" type="ORF">MKAN_07925</name>
</gene>
<dbReference type="EMBL" id="CP006835">
    <property type="protein sequence ID" value="AGZ54098.1"/>
    <property type="molecule type" value="Genomic_DNA"/>
</dbReference>